<gene>
    <name evidence="2" type="ordered locus">Fbal_3294</name>
</gene>
<reference evidence="2 3" key="1">
    <citation type="journal article" date="2010" name="Stand. Genomic Sci.">
        <title>Complete genome sequence of Ferrimonas balearica type strain (PAT).</title>
        <authorList>
            <person name="Nolan M."/>
            <person name="Sikorski J."/>
            <person name="Davenport K."/>
            <person name="Lucas S."/>
            <person name="Glavina Del Rio T."/>
            <person name="Tice H."/>
            <person name="Cheng J."/>
            <person name="Goodwin L."/>
            <person name="Pitluck S."/>
            <person name="Liolios K."/>
            <person name="Ivanova N."/>
            <person name="Mavromatis K."/>
            <person name="Ovchinnikova G."/>
            <person name="Pati A."/>
            <person name="Chen A."/>
            <person name="Palaniappan K."/>
            <person name="Land M."/>
            <person name="Hauser L."/>
            <person name="Chang Y."/>
            <person name="Jeffries C."/>
            <person name="Tapia R."/>
            <person name="Brettin T."/>
            <person name="Detter J."/>
            <person name="Han C."/>
            <person name="Yasawong M."/>
            <person name="Rohde M."/>
            <person name="Tindall B."/>
            <person name="Goker M."/>
            <person name="Woyke T."/>
            <person name="Bristow J."/>
            <person name="Eisen J."/>
            <person name="Markowitz V."/>
            <person name="Hugenholtz P."/>
            <person name="Kyrpides N."/>
            <person name="Klenk H."/>
            <person name="Lapidus A."/>
        </authorList>
    </citation>
    <scope>NUCLEOTIDE SEQUENCE [LARGE SCALE GENOMIC DNA]</scope>
    <source>
        <strain evidence="3">DSM 9799 / CCM 4581 / KCTC 23876 / PAT</strain>
    </source>
</reference>
<dbReference type="KEGG" id="fbl:Fbal_3294"/>
<dbReference type="Proteomes" id="UP000006683">
    <property type="component" value="Chromosome"/>
</dbReference>
<keyword evidence="1" id="KW-0472">Membrane</keyword>
<dbReference type="AlphaFoldDB" id="E1SWN1"/>
<organism evidence="2 3">
    <name type="scientific">Ferrimonas balearica (strain DSM 9799 / CCM 4581 / KCTC 23876 / PAT)</name>
    <dbReference type="NCBI Taxonomy" id="550540"/>
    <lineage>
        <taxon>Bacteria</taxon>
        <taxon>Pseudomonadati</taxon>
        <taxon>Pseudomonadota</taxon>
        <taxon>Gammaproteobacteria</taxon>
        <taxon>Alteromonadales</taxon>
        <taxon>Ferrimonadaceae</taxon>
        <taxon>Ferrimonas</taxon>
    </lineage>
</organism>
<keyword evidence="3" id="KW-1185">Reference proteome</keyword>
<keyword evidence="1" id="KW-0812">Transmembrane</keyword>
<dbReference type="HOGENOM" id="CLU_3310102_0_0_6"/>
<accession>E1SWN1</accession>
<evidence type="ECO:0000313" key="2">
    <source>
        <dbReference type="EMBL" id="ADN77493.1"/>
    </source>
</evidence>
<proteinExistence type="predicted"/>
<evidence type="ECO:0000313" key="3">
    <source>
        <dbReference type="Proteomes" id="UP000006683"/>
    </source>
</evidence>
<dbReference type="STRING" id="550540.Fbal_3294"/>
<dbReference type="EMBL" id="CP002209">
    <property type="protein sequence ID" value="ADN77493.1"/>
    <property type="molecule type" value="Genomic_DNA"/>
</dbReference>
<sequence length="39" mass="4480">MGMMQPTLWVMVMPLLGWALSAVVALGLDRLMPRRRPRK</sequence>
<name>E1SWN1_FERBD</name>
<feature type="transmembrane region" description="Helical" evidence="1">
    <location>
        <begin position="6"/>
        <end position="28"/>
    </location>
</feature>
<protein>
    <submittedName>
        <fullName evidence="2">Uncharacterized protein</fullName>
    </submittedName>
</protein>
<keyword evidence="1" id="KW-1133">Transmembrane helix</keyword>
<evidence type="ECO:0000256" key="1">
    <source>
        <dbReference type="SAM" id="Phobius"/>
    </source>
</evidence>